<evidence type="ECO:0000313" key="2">
    <source>
        <dbReference type="EMBL" id="GMT29926.1"/>
    </source>
</evidence>
<comment type="caution">
    <text evidence="2">The sequence shown here is derived from an EMBL/GenBank/DDBJ whole genome shotgun (WGS) entry which is preliminary data.</text>
</comment>
<evidence type="ECO:0000256" key="1">
    <source>
        <dbReference type="SAM" id="MobiDB-lite"/>
    </source>
</evidence>
<accession>A0AAV5WCD2</accession>
<dbReference type="SUPFAM" id="SSF81383">
    <property type="entry name" value="F-box domain"/>
    <property type="match status" value="1"/>
</dbReference>
<dbReference type="InterPro" id="IPR036047">
    <property type="entry name" value="F-box-like_dom_sf"/>
</dbReference>
<organism evidence="2 3">
    <name type="scientific">Pristionchus fissidentatus</name>
    <dbReference type="NCBI Taxonomy" id="1538716"/>
    <lineage>
        <taxon>Eukaryota</taxon>
        <taxon>Metazoa</taxon>
        <taxon>Ecdysozoa</taxon>
        <taxon>Nematoda</taxon>
        <taxon>Chromadorea</taxon>
        <taxon>Rhabditida</taxon>
        <taxon>Rhabditina</taxon>
        <taxon>Diplogasteromorpha</taxon>
        <taxon>Diplogasteroidea</taxon>
        <taxon>Neodiplogasteridae</taxon>
        <taxon>Pristionchus</taxon>
    </lineage>
</organism>
<sequence>NNMAPPAKKAKVPPHASSRKEESERDRRSAQRCERKEEEAPTDAREAGITDLPYDVFVHIAPFLSGRDRSHLGQTCRMLHTFEMDYGRKEYYRVNMEWHERSQMIDARYGPFRNCCHYRIEGGNGSGSPPIDTSDHYTRLFKKAAIKTLNIKCFNADENALGVIAALLKTATFERLDVTCHGKNEKAMSFLPALLKGRNLEECSIIFRLKIDSKQNLAWIRHQLQQLPKMTEFKMDWRTSVRDSFDKYVIDDACGAIRRTQNWESGTSPREDL</sequence>
<dbReference type="EMBL" id="BTSY01000005">
    <property type="protein sequence ID" value="GMT29926.1"/>
    <property type="molecule type" value="Genomic_DNA"/>
</dbReference>
<name>A0AAV5WCD2_9BILA</name>
<reference evidence="2" key="1">
    <citation type="submission" date="2023-10" db="EMBL/GenBank/DDBJ databases">
        <title>Genome assembly of Pristionchus species.</title>
        <authorList>
            <person name="Yoshida K."/>
            <person name="Sommer R.J."/>
        </authorList>
    </citation>
    <scope>NUCLEOTIDE SEQUENCE</scope>
    <source>
        <strain evidence="2">RS5133</strain>
    </source>
</reference>
<proteinExistence type="predicted"/>
<keyword evidence="3" id="KW-1185">Reference proteome</keyword>
<feature type="non-terminal residue" evidence="2">
    <location>
        <position position="1"/>
    </location>
</feature>
<feature type="compositionally biased region" description="Basic and acidic residues" evidence="1">
    <location>
        <begin position="18"/>
        <end position="46"/>
    </location>
</feature>
<protein>
    <recommendedName>
        <fullName evidence="4">F-box domain-containing protein</fullName>
    </recommendedName>
</protein>
<gene>
    <name evidence="2" type="ORF">PFISCL1PPCAC_21223</name>
</gene>
<feature type="region of interest" description="Disordered" evidence="1">
    <location>
        <begin position="1"/>
        <end position="46"/>
    </location>
</feature>
<evidence type="ECO:0000313" key="3">
    <source>
        <dbReference type="Proteomes" id="UP001432322"/>
    </source>
</evidence>
<evidence type="ECO:0008006" key="4">
    <source>
        <dbReference type="Google" id="ProtNLM"/>
    </source>
</evidence>
<dbReference type="Proteomes" id="UP001432322">
    <property type="component" value="Unassembled WGS sequence"/>
</dbReference>
<dbReference type="AlphaFoldDB" id="A0AAV5WCD2"/>